<dbReference type="EMBL" id="KB822711">
    <property type="protein sequence ID" value="ETN47152.1"/>
    <property type="molecule type" value="Genomic_DNA"/>
</dbReference>
<feature type="transmembrane region" description="Helical" evidence="6">
    <location>
        <begin position="123"/>
        <end position="141"/>
    </location>
</feature>
<evidence type="ECO:0008006" key="9">
    <source>
        <dbReference type="Google" id="ProtNLM"/>
    </source>
</evidence>
<evidence type="ECO:0000256" key="6">
    <source>
        <dbReference type="SAM" id="Phobius"/>
    </source>
</evidence>
<feature type="transmembrane region" description="Helical" evidence="6">
    <location>
        <begin position="161"/>
        <end position="185"/>
    </location>
</feature>
<comment type="subcellular location">
    <subcellularLocation>
        <location evidence="1">Membrane</location>
        <topology evidence="1">Multi-pass membrane protein</topology>
    </subcellularLocation>
</comment>
<dbReference type="eggNOG" id="ENOG502QURG">
    <property type="taxonomic scope" value="Eukaryota"/>
</dbReference>
<evidence type="ECO:0000256" key="1">
    <source>
        <dbReference type="ARBA" id="ARBA00004141"/>
    </source>
</evidence>
<dbReference type="GO" id="GO:0016020">
    <property type="term" value="C:membrane"/>
    <property type="evidence" value="ECO:0007669"/>
    <property type="project" value="UniProtKB-SubCell"/>
</dbReference>
<accession>W2SEN2</accession>
<proteinExistence type="predicted"/>
<dbReference type="InterPro" id="IPR007568">
    <property type="entry name" value="RTA1"/>
</dbReference>
<feature type="transmembrane region" description="Helical" evidence="6">
    <location>
        <begin position="243"/>
        <end position="261"/>
    </location>
</feature>
<evidence type="ECO:0000256" key="2">
    <source>
        <dbReference type="ARBA" id="ARBA00022692"/>
    </source>
</evidence>
<organism evidence="7 8">
    <name type="scientific">Cyphellophora europaea (strain CBS 101466)</name>
    <name type="common">Phialophora europaea</name>
    <dbReference type="NCBI Taxonomy" id="1220924"/>
    <lineage>
        <taxon>Eukaryota</taxon>
        <taxon>Fungi</taxon>
        <taxon>Dikarya</taxon>
        <taxon>Ascomycota</taxon>
        <taxon>Pezizomycotina</taxon>
        <taxon>Eurotiomycetes</taxon>
        <taxon>Chaetothyriomycetidae</taxon>
        <taxon>Chaetothyriales</taxon>
        <taxon>Cyphellophoraceae</taxon>
        <taxon>Cyphellophora</taxon>
    </lineage>
</organism>
<dbReference type="OrthoDB" id="3358017at2759"/>
<evidence type="ECO:0000256" key="4">
    <source>
        <dbReference type="ARBA" id="ARBA00023136"/>
    </source>
</evidence>
<feature type="transmembrane region" description="Helical" evidence="6">
    <location>
        <begin position="87"/>
        <end position="111"/>
    </location>
</feature>
<dbReference type="RefSeq" id="XP_008711864.1">
    <property type="nucleotide sequence ID" value="XM_008713642.1"/>
</dbReference>
<feature type="transmembrane region" description="Helical" evidence="6">
    <location>
        <begin position="206"/>
        <end position="223"/>
    </location>
</feature>
<feature type="region of interest" description="Disordered" evidence="5">
    <location>
        <begin position="279"/>
        <end position="298"/>
    </location>
</feature>
<name>W2SEN2_CYPE1</name>
<dbReference type="Pfam" id="PF04479">
    <property type="entry name" value="RTA1"/>
    <property type="match status" value="1"/>
</dbReference>
<feature type="transmembrane region" description="Helical" evidence="6">
    <location>
        <begin position="50"/>
        <end position="67"/>
    </location>
</feature>
<protein>
    <recommendedName>
        <fullName evidence="9">RTA1 domain protein</fullName>
    </recommendedName>
</protein>
<evidence type="ECO:0000313" key="7">
    <source>
        <dbReference type="EMBL" id="ETN47152.1"/>
    </source>
</evidence>
<dbReference type="InParanoid" id="W2SEN2"/>
<dbReference type="HOGENOM" id="CLU_033465_3_2_1"/>
<dbReference type="GeneID" id="19968682"/>
<keyword evidence="4 6" id="KW-0472">Membrane</keyword>
<gene>
    <name evidence="7" type="ORF">HMPREF1541_01343</name>
</gene>
<keyword evidence="8" id="KW-1185">Reference proteome</keyword>
<dbReference type="STRING" id="1220924.W2SEN2"/>
<feature type="transmembrane region" description="Helical" evidence="6">
    <location>
        <begin position="17"/>
        <end position="38"/>
    </location>
</feature>
<dbReference type="PANTHER" id="PTHR31465:SF32">
    <property type="entry name" value="DOMAIN PROTEIN, PUTATIVE-RELATED"/>
    <property type="match status" value="1"/>
</dbReference>
<evidence type="ECO:0000256" key="3">
    <source>
        <dbReference type="ARBA" id="ARBA00022989"/>
    </source>
</evidence>
<dbReference type="VEuPathDB" id="FungiDB:HMPREF1541_01343"/>
<evidence type="ECO:0000256" key="5">
    <source>
        <dbReference type="SAM" id="MobiDB-lite"/>
    </source>
</evidence>
<sequence>MGQPTEDNIYGYDASQAAAIVFSVLNSILLFYHSYLCFYRPCRSRYKHRYTIPLFVACVLATAGYSIRVVSVDQPDDVSLYATSSSYVVISPIFVCATLYWQLKYLILLLLPKGPHQRLFGINPLWVGRIFITSDILSFLTQGSGSGIASSGNWEGNQKDIGEGVLIGGLTLQLLTFTVYLIFMFKLVHRVHALPETSFPADVRKVLTGVWIAATFVQIRTVFRLVEFAWGIEGYLFSNEWCLYVFESVPMFVALLALAWFHPVKHLQAKRYFEEEEGIGGGAQEKGRRGGSPGEEVV</sequence>
<evidence type="ECO:0000313" key="8">
    <source>
        <dbReference type="Proteomes" id="UP000030752"/>
    </source>
</evidence>
<dbReference type="Proteomes" id="UP000030752">
    <property type="component" value="Unassembled WGS sequence"/>
</dbReference>
<reference evidence="7 8" key="1">
    <citation type="submission" date="2013-03" db="EMBL/GenBank/DDBJ databases">
        <title>The Genome Sequence of Phialophora europaea CBS 101466.</title>
        <authorList>
            <consortium name="The Broad Institute Genomics Platform"/>
            <person name="Cuomo C."/>
            <person name="de Hoog S."/>
            <person name="Gorbushina A."/>
            <person name="Walker B."/>
            <person name="Young S.K."/>
            <person name="Zeng Q."/>
            <person name="Gargeya S."/>
            <person name="Fitzgerald M."/>
            <person name="Haas B."/>
            <person name="Abouelleil A."/>
            <person name="Allen A.W."/>
            <person name="Alvarado L."/>
            <person name="Arachchi H.M."/>
            <person name="Berlin A.M."/>
            <person name="Chapman S.B."/>
            <person name="Gainer-Dewar J."/>
            <person name="Goldberg J."/>
            <person name="Griggs A."/>
            <person name="Gujja S."/>
            <person name="Hansen M."/>
            <person name="Howarth C."/>
            <person name="Imamovic A."/>
            <person name="Ireland A."/>
            <person name="Larimer J."/>
            <person name="McCowan C."/>
            <person name="Murphy C."/>
            <person name="Pearson M."/>
            <person name="Poon T.W."/>
            <person name="Priest M."/>
            <person name="Roberts A."/>
            <person name="Saif S."/>
            <person name="Shea T."/>
            <person name="Sisk P."/>
            <person name="Sykes S."/>
            <person name="Wortman J."/>
            <person name="Nusbaum C."/>
            <person name="Birren B."/>
        </authorList>
    </citation>
    <scope>NUCLEOTIDE SEQUENCE [LARGE SCALE GENOMIC DNA]</scope>
    <source>
        <strain evidence="7 8">CBS 101466</strain>
    </source>
</reference>
<keyword evidence="2 6" id="KW-0812">Transmembrane</keyword>
<dbReference type="PANTHER" id="PTHR31465">
    <property type="entry name" value="PROTEIN RTA1-RELATED"/>
    <property type="match status" value="1"/>
</dbReference>
<dbReference type="AlphaFoldDB" id="W2SEN2"/>
<keyword evidence="3 6" id="KW-1133">Transmembrane helix</keyword>